<dbReference type="PANTHER" id="PTHR45005:SF2">
    <property type="entry name" value="PROTEIN HLB1"/>
    <property type="match status" value="1"/>
</dbReference>
<organism evidence="2">
    <name type="scientific">Tetraselmis sp. GSL018</name>
    <dbReference type="NCBI Taxonomy" id="582737"/>
    <lineage>
        <taxon>Eukaryota</taxon>
        <taxon>Viridiplantae</taxon>
        <taxon>Chlorophyta</taxon>
        <taxon>core chlorophytes</taxon>
        <taxon>Chlorodendrophyceae</taxon>
        <taxon>Chlorodendrales</taxon>
        <taxon>Chlorodendraceae</taxon>
        <taxon>Tetraselmis</taxon>
    </lineage>
</organism>
<feature type="region of interest" description="Disordered" evidence="1">
    <location>
        <begin position="305"/>
        <end position="324"/>
    </location>
</feature>
<feature type="region of interest" description="Disordered" evidence="1">
    <location>
        <begin position="1"/>
        <end position="128"/>
    </location>
</feature>
<name>A0A061R3J5_9CHLO</name>
<protein>
    <submittedName>
        <fullName evidence="2">Uncharacterized protein</fullName>
    </submittedName>
</protein>
<dbReference type="AlphaFoldDB" id="A0A061R3J5"/>
<proteinExistence type="predicted"/>
<gene>
    <name evidence="2" type="ORF">TSPGSL018_16285</name>
</gene>
<evidence type="ECO:0000313" key="2">
    <source>
        <dbReference type="EMBL" id="JAC65324.1"/>
    </source>
</evidence>
<dbReference type="EMBL" id="GBEZ01021422">
    <property type="protein sequence ID" value="JAC65324.1"/>
    <property type="molecule type" value="Transcribed_RNA"/>
</dbReference>
<dbReference type="PANTHER" id="PTHR45005">
    <property type="match status" value="1"/>
</dbReference>
<accession>A0A061R3J5</accession>
<dbReference type="InterPro" id="IPR011990">
    <property type="entry name" value="TPR-like_helical_dom_sf"/>
</dbReference>
<sequence length="324" mass="35022">MLRRFNISAEDKQSNQSKEAKPSSPDIPACEEPEDGLSNFRAQLLGVDEDSLPQELHHADPDGGVSSPAMSRENSSSGPVEHFSKSLPAAEIAGSTENGGHAADSAEGTGGEGPLRDAGEEPAAAGAEETLVSRLERDYSCLNEGFMRTLQRKAPGFRPSFGGEELRRAFAALSGTALLTPMAADNTHKAGKRPPSAQIPLPPLSVREVQDARSRELMFAAKRYSAAFIDNPNDFHAVYNHGLVLQELASVKGRRPADQERLLLEACERYGAALSISRSAHAVLYNWGVALTDLARLAKMNGSAEYKRRSMQRRSDGTRETLRP</sequence>
<reference evidence="2" key="1">
    <citation type="submission" date="2014-05" db="EMBL/GenBank/DDBJ databases">
        <title>The transcriptome of the halophilic microalga Tetraselmis sp. GSL018 isolated from the Great Salt Lake, Utah.</title>
        <authorList>
            <person name="Jinkerson R.E."/>
            <person name="D'Adamo S."/>
            <person name="Posewitz M.C."/>
        </authorList>
    </citation>
    <scope>NUCLEOTIDE SEQUENCE</scope>
    <source>
        <strain evidence="2">GSL018</strain>
    </source>
</reference>
<feature type="compositionally biased region" description="Basic and acidic residues" evidence="1">
    <location>
        <begin position="9"/>
        <end position="21"/>
    </location>
</feature>
<evidence type="ECO:0000256" key="1">
    <source>
        <dbReference type="SAM" id="MobiDB-lite"/>
    </source>
</evidence>
<dbReference type="InterPro" id="IPR053277">
    <property type="entry name" value="Endomembrane_traffic_mod"/>
</dbReference>
<feature type="compositionally biased region" description="Polar residues" evidence="1">
    <location>
        <begin position="68"/>
        <end position="78"/>
    </location>
</feature>
<dbReference type="Gene3D" id="1.25.40.10">
    <property type="entry name" value="Tetratricopeptide repeat domain"/>
    <property type="match status" value="1"/>
</dbReference>